<dbReference type="EMBL" id="JAALHA020000030">
    <property type="protein sequence ID" value="MDR9900104.1"/>
    <property type="molecule type" value="Genomic_DNA"/>
</dbReference>
<comment type="caution">
    <text evidence="9">The sequence shown here is derived from an EMBL/GenBank/DDBJ whole genome shotgun (WGS) entry which is preliminary data.</text>
</comment>
<evidence type="ECO:0000313" key="9">
    <source>
        <dbReference type="EMBL" id="MDR9900104.1"/>
    </source>
</evidence>
<gene>
    <name evidence="9" type="ORF">G7B40_036965</name>
</gene>
<proteinExistence type="inferred from homology"/>
<accession>A0AAP5IF57</accession>
<keyword evidence="2" id="KW-1003">Cell membrane</keyword>
<feature type="transmembrane region" description="Helical" evidence="7">
    <location>
        <begin position="147"/>
        <end position="167"/>
    </location>
</feature>
<name>A0AAP5IF57_9CYAN</name>
<evidence type="ECO:0000256" key="4">
    <source>
        <dbReference type="ARBA" id="ARBA00022989"/>
    </source>
</evidence>
<feature type="transmembrane region" description="Helical" evidence="7">
    <location>
        <begin position="444"/>
        <end position="470"/>
    </location>
</feature>
<keyword evidence="10" id="KW-1185">Reference proteome</keyword>
<comment type="similarity">
    <text evidence="6">Belongs to the YccS/YhfK family.</text>
</comment>
<feature type="transmembrane region" description="Helical" evidence="7">
    <location>
        <begin position="407"/>
        <end position="432"/>
    </location>
</feature>
<feature type="transmembrane region" description="Helical" evidence="7">
    <location>
        <begin position="79"/>
        <end position="106"/>
    </location>
</feature>
<dbReference type="InterPro" id="IPR049453">
    <property type="entry name" value="Memb_transporter_dom"/>
</dbReference>
<evidence type="ECO:0000313" key="10">
    <source>
        <dbReference type="Proteomes" id="UP000667802"/>
    </source>
</evidence>
<keyword evidence="3 7" id="KW-0812">Transmembrane</keyword>
<dbReference type="Pfam" id="PF13515">
    <property type="entry name" value="FUSC_2"/>
    <property type="match status" value="1"/>
</dbReference>
<evidence type="ECO:0000256" key="2">
    <source>
        <dbReference type="ARBA" id="ARBA00022475"/>
    </source>
</evidence>
<sequence length="743" mass="82134">MQLNRTNFLKVLLQSEPGNLALANGLRGALALGVPMLFSQVTDYRKTGLFVALIAYFVNQANVGGPYRIKATTMTTATLGIAVSVFVGTLAAGIHWLAVVLTFIWGLGSGFASLYGTAGTTVGLVIGISFVSAIAESGDLFTAVSRFSLCLLAGVWAMFLSLVTWAATPYKPLQASVAECYSSLCDYIQTVLHNTIQTGSDASQPEYLLKIRKALENARAALGQERLTKPSRSWIDEQLLVLIQDAERLFGSVIALNELISINSQYQQFQQVQLLVDDVLQELAVITKVIAQVITGKPTVISLGNLNRIYEALREQENIAIENHQTNHPGLVAVSNLVLLIEKLIKQLYYTGLTAQYLRANIKTRKRDSSTVFAVEEKQQSPLRKLRDNLTLNSAIFRHALRLGVTLTMGVAVAKFAGLEMGYWVTLTIIIVLKPDFGGTFQRFFQRIVGTILGAIVAAILVAVIANKAVLDVFTLLAAFFGVSLLRYNYGYAVFFFSIFVLLIIDLAQPITWQFASIRVVNTLIGAGLAFAGHYLMWPSWERQRLPNQLAAAIRQCSNYFQKVMAVYQGQTENQATIINQRRLTGLAITNAQASYQGLLGEPKTPLGVVEPFMAMFVYMGRFTNAVTVLAVHLDYFKRTEPLPELETFTQQISVILDQLADSAQQGISPPPLPNLDETLEKIHPCLQTLRSDRLPEVENQGVRDYTIIDMEIDQIVRRVNAMHSALERLNTELHFNAQNSSR</sequence>
<keyword evidence="5 7" id="KW-0472">Membrane</keyword>
<protein>
    <submittedName>
        <fullName evidence="9">FUSC family protein</fullName>
    </submittedName>
</protein>
<dbReference type="RefSeq" id="WP_310834406.1">
    <property type="nucleotide sequence ID" value="NZ_JAALHA020000030.1"/>
</dbReference>
<evidence type="ECO:0000256" key="6">
    <source>
        <dbReference type="ARBA" id="ARBA00043993"/>
    </source>
</evidence>
<evidence type="ECO:0000256" key="1">
    <source>
        <dbReference type="ARBA" id="ARBA00004651"/>
    </source>
</evidence>
<dbReference type="Proteomes" id="UP000667802">
    <property type="component" value="Unassembled WGS sequence"/>
</dbReference>
<feature type="transmembrane region" description="Helical" evidence="7">
    <location>
        <begin position="490"/>
        <end position="508"/>
    </location>
</feature>
<dbReference type="PANTHER" id="PTHR30509:SF8">
    <property type="entry name" value="INNER MEMBRANE PROTEIN YCCS"/>
    <property type="match status" value="1"/>
</dbReference>
<keyword evidence="4 7" id="KW-1133">Transmembrane helix</keyword>
<dbReference type="GO" id="GO:0005886">
    <property type="term" value="C:plasma membrane"/>
    <property type="evidence" value="ECO:0007669"/>
    <property type="project" value="UniProtKB-SubCell"/>
</dbReference>
<evidence type="ECO:0000256" key="3">
    <source>
        <dbReference type="ARBA" id="ARBA00022692"/>
    </source>
</evidence>
<evidence type="ECO:0000256" key="5">
    <source>
        <dbReference type="ARBA" id="ARBA00023136"/>
    </source>
</evidence>
<dbReference type="AlphaFoldDB" id="A0AAP5IF57"/>
<organism evidence="9 10">
    <name type="scientific">Aetokthonos hydrillicola Thurmond2011</name>
    <dbReference type="NCBI Taxonomy" id="2712845"/>
    <lineage>
        <taxon>Bacteria</taxon>
        <taxon>Bacillati</taxon>
        <taxon>Cyanobacteriota</taxon>
        <taxon>Cyanophyceae</taxon>
        <taxon>Nostocales</taxon>
        <taxon>Hapalosiphonaceae</taxon>
        <taxon>Aetokthonos</taxon>
    </lineage>
</organism>
<reference evidence="10" key="1">
    <citation type="journal article" date="2021" name="Science">
        <title>Hunting the eagle killer: A cyanobacterial neurotoxin causes vacuolar myelinopathy.</title>
        <authorList>
            <person name="Breinlinger S."/>
            <person name="Phillips T.J."/>
            <person name="Haram B.N."/>
            <person name="Mares J."/>
            <person name="Martinez Yerena J.A."/>
            <person name="Hrouzek P."/>
            <person name="Sobotka R."/>
            <person name="Henderson W.M."/>
            <person name="Schmieder P."/>
            <person name="Williams S.M."/>
            <person name="Lauderdale J.D."/>
            <person name="Wilde H.D."/>
            <person name="Gerrin W."/>
            <person name="Kust A."/>
            <person name="Washington J.W."/>
            <person name="Wagner C."/>
            <person name="Geier B."/>
            <person name="Liebeke M."/>
            <person name="Enke H."/>
            <person name="Niedermeyer T.H.J."/>
            <person name="Wilde S.B."/>
        </authorList>
    </citation>
    <scope>NUCLEOTIDE SEQUENCE [LARGE SCALE GENOMIC DNA]</scope>
    <source>
        <strain evidence="10">Thurmond2011</strain>
    </source>
</reference>
<dbReference type="PANTHER" id="PTHR30509">
    <property type="entry name" value="P-HYDROXYBENZOIC ACID EFFLUX PUMP SUBUNIT-RELATED"/>
    <property type="match status" value="1"/>
</dbReference>
<feature type="transmembrane region" description="Helical" evidence="7">
    <location>
        <begin position="520"/>
        <end position="538"/>
    </location>
</feature>
<evidence type="ECO:0000256" key="7">
    <source>
        <dbReference type="SAM" id="Phobius"/>
    </source>
</evidence>
<feature type="transmembrane region" description="Helical" evidence="7">
    <location>
        <begin position="112"/>
        <end position="135"/>
    </location>
</feature>
<comment type="subcellular location">
    <subcellularLocation>
        <location evidence="1">Cell membrane</location>
        <topology evidence="1">Multi-pass membrane protein</topology>
    </subcellularLocation>
</comment>
<feature type="domain" description="Integral membrane bound transporter" evidence="8">
    <location>
        <begin position="411"/>
        <end position="532"/>
    </location>
</feature>
<evidence type="ECO:0000259" key="8">
    <source>
        <dbReference type="Pfam" id="PF13515"/>
    </source>
</evidence>